<dbReference type="PANTHER" id="PTHR22012">
    <property type="entry name" value="FIBROUS SHEATH INTERACTING PROTEIN 1"/>
    <property type="match status" value="1"/>
</dbReference>
<dbReference type="InterPro" id="IPR026246">
    <property type="entry name" value="Fsip1"/>
</dbReference>
<reference evidence="6" key="1">
    <citation type="submission" date="2016-05" db="EMBL/GenBank/DDBJ databases">
        <authorList>
            <person name="Lavstsen T."/>
            <person name="Jespersen J.S."/>
        </authorList>
    </citation>
    <scope>NUCLEOTIDE SEQUENCE</scope>
    <source>
        <tissue evidence="6">Brain</tissue>
    </source>
</reference>
<dbReference type="GeneID" id="107392439"/>
<feature type="region of interest" description="Disordered" evidence="4">
    <location>
        <begin position="1"/>
        <end position="78"/>
    </location>
</feature>
<proteinExistence type="inferred from homology"/>
<accession>A0A1A7ZT13</accession>
<dbReference type="EMBL" id="JAAVVJ010000018">
    <property type="protein sequence ID" value="KAF7201968.1"/>
    <property type="molecule type" value="Genomic_DNA"/>
</dbReference>
<reference evidence="5" key="3">
    <citation type="submission" date="2020-03" db="EMBL/GenBank/DDBJ databases">
        <title>Intra-Species Differences in Population Size shape Life History and Genome Evolution.</title>
        <authorList>
            <person name="Willemsen D."/>
            <person name="Cui R."/>
            <person name="Valenzano D.R."/>
        </authorList>
    </citation>
    <scope>NUCLEOTIDE SEQUENCE</scope>
    <source>
        <strain evidence="5">GRZ</strain>
        <tissue evidence="5">Whole</tissue>
    </source>
</reference>
<organism evidence="6">
    <name type="scientific">Nothobranchius furzeri</name>
    <name type="common">Turquoise killifish</name>
    <dbReference type="NCBI Taxonomy" id="105023"/>
    <lineage>
        <taxon>Eukaryota</taxon>
        <taxon>Metazoa</taxon>
        <taxon>Chordata</taxon>
        <taxon>Craniata</taxon>
        <taxon>Vertebrata</taxon>
        <taxon>Euteleostomi</taxon>
        <taxon>Actinopterygii</taxon>
        <taxon>Neopterygii</taxon>
        <taxon>Teleostei</taxon>
        <taxon>Neoteleostei</taxon>
        <taxon>Acanthomorphata</taxon>
        <taxon>Ovalentaria</taxon>
        <taxon>Atherinomorphae</taxon>
        <taxon>Cyprinodontiformes</taxon>
        <taxon>Nothobranchiidae</taxon>
        <taxon>Nothobranchius</taxon>
    </lineage>
</organism>
<feature type="region of interest" description="Disordered" evidence="4">
    <location>
        <begin position="164"/>
        <end position="194"/>
    </location>
</feature>
<feature type="compositionally biased region" description="Basic and acidic residues" evidence="4">
    <location>
        <begin position="166"/>
        <end position="179"/>
    </location>
</feature>
<dbReference type="AlphaFoldDB" id="A0A1A7ZT13"/>
<sequence length="376" mass="42861">MEIIRGSLDDISRPSSSEKMSRVSRVLPTTPFELGVLTNGPADNKKHIYSQKSTMSSSKDSDKDPSPTEVTEDEDSELQKAYDEMRRLDEVLSAEIYKLKQIRQQRKALQAKLWLEFLKETQKHSECALEALNTERFLALEASMGAAEEENFVLLFETQVPDWQQDADKQDSKQSEQRSDGPTTLHRGSDEDVEDKQFQITKSFKGNNKQTDFIKRNIELVSSEVGQVLLTPSEKQRLALLLCELDEEEEDSAKGTDSEAVWTASALTGQGYTPEPLVLEQLMEIDSKIHLLVSDEELISLQSFFKNMSVFQGLGSEASWKWDMDWQPGEKALRDIKERREQETRLLEIQGQLELLGLSQEINKESLNQEPHCLLD</sequence>
<dbReference type="KEGG" id="nfu:107392439"/>
<protein>
    <recommendedName>
        <fullName evidence="2">Fibrous sheath-interacting protein 1</fullName>
    </recommendedName>
</protein>
<comment type="similarity">
    <text evidence="1">Belongs to the FSIP1 family.</text>
</comment>
<evidence type="ECO:0000256" key="1">
    <source>
        <dbReference type="ARBA" id="ARBA00010495"/>
    </source>
</evidence>
<evidence type="ECO:0000313" key="5">
    <source>
        <dbReference type="EMBL" id="KAF7201968.1"/>
    </source>
</evidence>
<dbReference type="PANTHER" id="PTHR22012:SF2">
    <property type="entry name" value="FIBROUS SHEATH-INTERACTING PROTEIN 1"/>
    <property type="match status" value="1"/>
</dbReference>
<dbReference type="PRINTS" id="PR02075">
    <property type="entry name" value="FIBSHEATHIP1"/>
</dbReference>
<evidence type="ECO:0000256" key="2">
    <source>
        <dbReference type="ARBA" id="ARBA00019480"/>
    </source>
</evidence>
<keyword evidence="3" id="KW-0175">Coiled coil</keyword>
<dbReference type="Proteomes" id="UP000822369">
    <property type="component" value="Chromosome 18"/>
</dbReference>
<gene>
    <name evidence="6" type="primary">FSIP1</name>
    <name evidence="5" type="synonym">fsip1</name>
    <name evidence="5" type="ORF">G4P62_015605</name>
</gene>
<dbReference type="Pfam" id="PF15554">
    <property type="entry name" value="FSIP1"/>
    <property type="match status" value="1"/>
</dbReference>
<dbReference type="EMBL" id="HADY01007507">
    <property type="protein sequence ID" value="SBP45992.1"/>
    <property type="molecule type" value="Transcribed_RNA"/>
</dbReference>
<dbReference type="CTD" id="161835"/>
<dbReference type="OrthoDB" id="9946895at2759"/>
<evidence type="ECO:0000256" key="4">
    <source>
        <dbReference type="SAM" id="MobiDB-lite"/>
    </source>
</evidence>
<dbReference type="OMA" id="EPASCKV"/>
<evidence type="ECO:0000313" key="6">
    <source>
        <dbReference type="EMBL" id="SBP45992.1"/>
    </source>
</evidence>
<dbReference type="RefSeq" id="XP_015825726.3">
    <property type="nucleotide sequence ID" value="XM_015970240.3"/>
</dbReference>
<reference evidence="6" key="2">
    <citation type="submission" date="2016-06" db="EMBL/GenBank/DDBJ databases">
        <title>The genome of a short-lived fish provides insights into sex chromosome evolution and the genetic control of aging.</title>
        <authorList>
            <person name="Reichwald K."/>
            <person name="Felder M."/>
            <person name="Petzold A."/>
            <person name="Koch P."/>
            <person name="Groth M."/>
            <person name="Platzer M."/>
        </authorList>
    </citation>
    <scope>NUCLEOTIDE SEQUENCE</scope>
    <source>
        <tissue evidence="6">Brain</tissue>
    </source>
</reference>
<name>A0A1A7ZT13_NOTFU</name>
<evidence type="ECO:0000256" key="3">
    <source>
        <dbReference type="ARBA" id="ARBA00023054"/>
    </source>
</evidence>